<feature type="region of interest" description="Disordered" evidence="1">
    <location>
        <begin position="1"/>
        <end position="22"/>
    </location>
</feature>
<feature type="region of interest" description="Disordered" evidence="1">
    <location>
        <begin position="54"/>
        <end position="179"/>
    </location>
</feature>
<keyword evidence="3" id="KW-1185">Reference proteome</keyword>
<dbReference type="EMBL" id="CM029047">
    <property type="protein sequence ID" value="KAG2582383.1"/>
    <property type="molecule type" value="Genomic_DNA"/>
</dbReference>
<feature type="compositionally biased region" description="Basic residues" evidence="1">
    <location>
        <begin position="146"/>
        <end position="155"/>
    </location>
</feature>
<dbReference type="AlphaFoldDB" id="A0A8T0RBW4"/>
<gene>
    <name evidence="2" type="ORF">PVAP13_6KG106535</name>
</gene>
<evidence type="ECO:0000313" key="3">
    <source>
        <dbReference type="Proteomes" id="UP000823388"/>
    </source>
</evidence>
<protein>
    <submittedName>
        <fullName evidence="2">Uncharacterized protein</fullName>
    </submittedName>
</protein>
<dbReference type="Proteomes" id="UP000823388">
    <property type="component" value="Chromosome 6K"/>
</dbReference>
<feature type="compositionally biased region" description="Basic and acidic residues" evidence="1">
    <location>
        <begin position="13"/>
        <end position="22"/>
    </location>
</feature>
<reference evidence="2 3" key="1">
    <citation type="submission" date="2020-05" db="EMBL/GenBank/DDBJ databases">
        <title>WGS assembly of Panicum virgatum.</title>
        <authorList>
            <person name="Lovell J.T."/>
            <person name="Jenkins J."/>
            <person name="Shu S."/>
            <person name="Juenger T.E."/>
            <person name="Schmutz J."/>
        </authorList>
    </citation>
    <scope>NUCLEOTIDE SEQUENCE [LARGE SCALE GENOMIC DNA]</scope>
    <source>
        <strain evidence="3">cv. AP13</strain>
    </source>
</reference>
<accession>A0A8T0RBW4</accession>
<organism evidence="2 3">
    <name type="scientific">Panicum virgatum</name>
    <name type="common">Blackwell switchgrass</name>
    <dbReference type="NCBI Taxonomy" id="38727"/>
    <lineage>
        <taxon>Eukaryota</taxon>
        <taxon>Viridiplantae</taxon>
        <taxon>Streptophyta</taxon>
        <taxon>Embryophyta</taxon>
        <taxon>Tracheophyta</taxon>
        <taxon>Spermatophyta</taxon>
        <taxon>Magnoliopsida</taxon>
        <taxon>Liliopsida</taxon>
        <taxon>Poales</taxon>
        <taxon>Poaceae</taxon>
        <taxon>PACMAD clade</taxon>
        <taxon>Panicoideae</taxon>
        <taxon>Panicodae</taxon>
        <taxon>Paniceae</taxon>
        <taxon>Panicinae</taxon>
        <taxon>Panicum</taxon>
        <taxon>Panicum sect. Hiantes</taxon>
    </lineage>
</organism>
<feature type="compositionally biased region" description="Pro residues" evidence="1">
    <location>
        <begin position="93"/>
        <end position="104"/>
    </location>
</feature>
<comment type="caution">
    <text evidence="2">The sequence shown here is derived from an EMBL/GenBank/DDBJ whole genome shotgun (WGS) entry which is preliminary data.</text>
</comment>
<name>A0A8T0RBW4_PANVG</name>
<evidence type="ECO:0000313" key="2">
    <source>
        <dbReference type="EMBL" id="KAG2582383.1"/>
    </source>
</evidence>
<proteinExistence type="predicted"/>
<sequence>MGKGLGFGQRGRRGVDEERARGRIAADKDVRGTRMAGAWHEVGRWRRRVWRAEQNREEEKGFAAAAAVQPALPFSTARWAPTAPGPRLLRSRPPSPPGSAPPPRVVLVSKASASRTTRHPVPLPPRSAGAEHLPSAPSPSPSSSPRPRRRPHPHPPRLPPLAGPGMASRGGDPRARASR</sequence>
<evidence type="ECO:0000256" key="1">
    <source>
        <dbReference type="SAM" id="MobiDB-lite"/>
    </source>
</evidence>